<sequence length="301" mass="34244">MVLKVKNLSKSYGRHQVLNDVSLEIRQGEIVALVGPNGSGKSTFLNVIANILNGDSGKVEILGKSNKDITIYQKYSYMIDNTVLYGYLTGLDHLKFVCETHKLSKELIRKAVELVGIKGFINKKVKEYSLGMKQQLLFTMAILNEPEFLVLDEPFNGLDPTTIIKVREILLNLKDKGTTILLSSHNLAEVDQMTSHIVFIKDGKFIEEDISKYQEDIYYFTVNDSKKTKSYLLDFISNCEFNKDNFEDKITTLNEREIAVKTKEISLNKIIKLIGEVDEITNIRKEIVGAEKRYIALYGKV</sequence>
<dbReference type="EMBL" id="FOIF01000025">
    <property type="protein sequence ID" value="SES96669.1"/>
    <property type="molecule type" value="Genomic_DNA"/>
</dbReference>
<keyword evidence="1" id="KW-0813">Transport</keyword>
<dbReference type="SUPFAM" id="SSF52540">
    <property type="entry name" value="P-loop containing nucleoside triphosphate hydrolases"/>
    <property type="match status" value="1"/>
</dbReference>
<evidence type="ECO:0000256" key="2">
    <source>
        <dbReference type="ARBA" id="ARBA00022741"/>
    </source>
</evidence>
<proteinExistence type="predicted"/>
<dbReference type="Pfam" id="PF00005">
    <property type="entry name" value="ABC_tran"/>
    <property type="match status" value="1"/>
</dbReference>
<dbReference type="PANTHER" id="PTHR42939:SF1">
    <property type="entry name" value="ABC TRANSPORTER ATP-BINDING PROTEIN ALBC-RELATED"/>
    <property type="match status" value="1"/>
</dbReference>
<dbReference type="PANTHER" id="PTHR42939">
    <property type="entry name" value="ABC TRANSPORTER ATP-BINDING PROTEIN ALBC-RELATED"/>
    <property type="match status" value="1"/>
</dbReference>
<evidence type="ECO:0000256" key="3">
    <source>
        <dbReference type="ARBA" id="ARBA00022840"/>
    </source>
</evidence>
<keyword evidence="3 5" id="KW-0067">ATP-binding</keyword>
<keyword evidence="2" id="KW-0547">Nucleotide-binding</keyword>
<dbReference type="InterPro" id="IPR051782">
    <property type="entry name" value="ABC_Transporter_VariousFunc"/>
</dbReference>
<dbReference type="Proteomes" id="UP000243819">
    <property type="component" value="Unassembled WGS sequence"/>
</dbReference>
<evidence type="ECO:0000256" key="1">
    <source>
        <dbReference type="ARBA" id="ARBA00022448"/>
    </source>
</evidence>
<name>A0A1I0AQK1_9FIRM</name>
<dbReference type="InterPro" id="IPR027417">
    <property type="entry name" value="P-loop_NTPase"/>
</dbReference>
<dbReference type="InterPro" id="IPR003439">
    <property type="entry name" value="ABC_transporter-like_ATP-bd"/>
</dbReference>
<gene>
    <name evidence="5" type="ORF">SAMN03080614_102527</name>
</gene>
<dbReference type="GO" id="GO:0005524">
    <property type="term" value="F:ATP binding"/>
    <property type="evidence" value="ECO:0007669"/>
    <property type="project" value="UniProtKB-KW"/>
</dbReference>
<reference evidence="6" key="1">
    <citation type="submission" date="2016-10" db="EMBL/GenBank/DDBJ databases">
        <authorList>
            <person name="Varghese N."/>
            <person name="Submissions S."/>
        </authorList>
    </citation>
    <scope>NUCLEOTIDE SEQUENCE [LARGE SCALE GENOMIC DNA]</scope>
    <source>
        <strain evidence="6">DSM 13577</strain>
    </source>
</reference>
<dbReference type="PROSITE" id="PS50893">
    <property type="entry name" value="ABC_TRANSPORTER_2"/>
    <property type="match status" value="1"/>
</dbReference>
<dbReference type="Gene3D" id="3.40.50.300">
    <property type="entry name" value="P-loop containing nucleotide triphosphate hydrolases"/>
    <property type="match status" value="1"/>
</dbReference>
<evidence type="ECO:0000313" key="6">
    <source>
        <dbReference type="Proteomes" id="UP000243819"/>
    </source>
</evidence>
<keyword evidence="6" id="KW-1185">Reference proteome</keyword>
<dbReference type="STRING" id="1120990.SAMN03080614_102527"/>
<protein>
    <submittedName>
        <fullName evidence="5">ABC-2 type transport system ATP-binding protein</fullName>
    </submittedName>
</protein>
<accession>A0A1I0AQK1</accession>
<dbReference type="SMART" id="SM00382">
    <property type="entry name" value="AAA"/>
    <property type="match status" value="1"/>
</dbReference>
<evidence type="ECO:0000259" key="4">
    <source>
        <dbReference type="PROSITE" id="PS50893"/>
    </source>
</evidence>
<organism evidence="5 6">
    <name type="scientific">Anaerobranca gottschalkii DSM 13577</name>
    <dbReference type="NCBI Taxonomy" id="1120990"/>
    <lineage>
        <taxon>Bacteria</taxon>
        <taxon>Bacillati</taxon>
        <taxon>Bacillota</taxon>
        <taxon>Clostridia</taxon>
        <taxon>Eubacteriales</taxon>
        <taxon>Proteinivoracaceae</taxon>
        <taxon>Anaerobranca</taxon>
    </lineage>
</organism>
<dbReference type="InterPro" id="IPR003593">
    <property type="entry name" value="AAA+_ATPase"/>
</dbReference>
<dbReference type="AlphaFoldDB" id="A0A1I0AQK1"/>
<evidence type="ECO:0000313" key="5">
    <source>
        <dbReference type="EMBL" id="SES96669.1"/>
    </source>
</evidence>
<dbReference type="GO" id="GO:0016887">
    <property type="term" value="F:ATP hydrolysis activity"/>
    <property type="evidence" value="ECO:0007669"/>
    <property type="project" value="InterPro"/>
</dbReference>
<feature type="domain" description="ABC transporter" evidence="4">
    <location>
        <begin position="3"/>
        <end position="227"/>
    </location>
</feature>